<feature type="domain" description="PRC-barrel" evidence="2">
    <location>
        <begin position="28"/>
        <end position="98"/>
    </location>
</feature>
<dbReference type="EMBL" id="CABVPY010000004">
    <property type="protein sequence ID" value="VWB22928.1"/>
    <property type="molecule type" value="Genomic_DNA"/>
</dbReference>
<dbReference type="SUPFAM" id="SSF50346">
    <property type="entry name" value="PRC-barrel domain"/>
    <property type="match status" value="1"/>
</dbReference>
<dbReference type="AlphaFoldDB" id="A0A6P2HXA2"/>
<reference evidence="3" key="1">
    <citation type="submission" date="2019-09" db="EMBL/GenBank/DDBJ databases">
        <authorList>
            <person name="Depoorter E."/>
        </authorList>
    </citation>
    <scope>NUCLEOTIDE SEQUENCE [LARGE SCALE GENOMIC DNA]</scope>
    <source>
        <strain evidence="3">LMG 6863</strain>
    </source>
</reference>
<dbReference type="Gene3D" id="2.30.30.240">
    <property type="entry name" value="PRC-barrel domain"/>
    <property type="match status" value="1"/>
</dbReference>
<dbReference type="InterPro" id="IPR011033">
    <property type="entry name" value="PRC_barrel-like_sf"/>
</dbReference>
<dbReference type="Pfam" id="PF05239">
    <property type="entry name" value="PRC"/>
    <property type="match status" value="1"/>
</dbReference>
<dbReference type="Proteomes" id="UP000494170">
    <property type="component" value="Unassembled WGS sequence"/>
</dbReference>
<dbReference type="PANTHER" id="PTHR36505:SF1">
    <property type="entry name" value="BLR1072 PROTEIN"/>
    <property type="match status" value="1"/>
</dbReference>
<accession>A0A6P2HXA2</accession>
<evidence type="ECO:0000256" key="1">
    <source>
        <dbReference type="SAM" id="MobiDB-lite"/>
    </source>
</evidence>
<feature type="region of interest" description="Disordered" evidence="1">
    <location>
        <begin position="1"/>
        <end position="27"/>
    </location>
</feature>
<dbReference type="PANTHER" id="PTHR36505">
    <property type="entry name" value="BLR1072 PROTEIN"/>
    <property type="match status" value="1"/>
</dbReference>
<dbReference type="RefSeq" id="WP_174937879.1">
    <property type="nucleotide sequence ID" value="NZ_CABVPY010000004.1"/>
</dbReference>
<dbReference type="InterPro" id="IPR027275">
    <property type="entry name" value="PRC-brl_dom"/>
</dbReference>
<gene>
    <name evidence="3" type="ORF">BLA6863_00920</name>
</gene>
<sequence>MTTDKPSHDDTRIVGGNRRTAGSGPGPDVMAARTLEGDRVLTMDGDDIGQVTDIMLDVRAGRIAYAVVSSGSLHGIGDKLLAVPWNVLVLDVERQCFVLPVATERVREAPGFDRNRWPAMADPEWAEALHAYYGSAPYWLIEEGETALDSPPYEASPGGPETSEASEAPESGKR</sequence>
<evidence type="ECO:0000259" key="2">
    <source>
        <dbReference type="Pfam" id="PF05239"/>
    </source>
</evidence>
<feature type="compositionally biased region" description="Low complexity" evidence="1">
    <location>
        <begin position="160"/>
        <end position="174"/>
    </location>
</feature>
<feature type="compositionally biased region" description="Basic and acidic residues" evidence="1">
    <location>
        <begin position="1"/>
        <end position="12"/>
    </location>
</feature>
<name>A0A6P2HXA2_BURL3</name>
<protein>
    <submittedName>
        <fullName evidence="3">Photosystem reaction center subunit H</fullName>
    </submittedName>
</protein>
<organism evidence="3">
    <name type="scientific">Burkholderia lata (strain ATCC 17760 / DSM 23089 / LMG 22485 / NCIMB 9086 / R18194 / 383)</name>
    <dbReference type="NCBI Taxonomy" id="482957"/>
    <lineage>
        <taxon>Bacteria</taxon>
        <taxon>Pseudomonadati</taxon>
        <taxon>Pseudomonadota</taxon>
        <taxon>Betaproteobacteria</taxon>
        <taxon>Burkholderiales</taxon>
        <taxon>Burkholderiaceae</taxon>
        <taxon>Burkholderia</taxon>
        <taxon>Burkholderia cepacia complex</taxon>
    </lineage>
</organism>
<feature type="region of interest" description="Disordered" evidence="1">
    <location>
        <begin position="148"/>
        <end position="174"/>
    </location>
</feature>
<evidence type="ECO:0000313" key="3">
    <source>
        <dbReference type="EMBL" id="VWB22928.1"/>
    </source>
</evidence>
<proteinExistence type="predicted"/>